<evidence type="ECO:0000256" key="8">
    <source>
        <dbReference type="ARBA" id="ARBA00023047"/>
    </source>
</evidence>
<evidence type="ECO:0000256" key="2">
    <source>
        <dbReference type="ARBA" id="ARBA00007783"/>
    </source>
</evidence>
<keyword evidence="6 10" id="KW-0812">Transmembrane</keyword>
<feature type="transmembrane region" description="Helical" evidence="10">
    <location>
        <begin position="152"/>
        <end position="173"/>
    </location>
</feature>
<dbReference type="GO" id="GO:0015920">
    <property type="term" value="P:lipopolysaccharide transport"/>
    <property type="evidence" value="ECO:0007669"/>
    <property type="project" value="TreeGrafter"/>
</dbReference>
<dbReference type="PANTHER" id="PTHR30413">
    <property type="entry name" value="INNER MEMBRANE TRANSPORT PERMEASE"/>
    <property type="match status" value="1"/>
</dbReference>
<name>A0A840XR85_9PROT</name>
<dbReference type="AlphaFoldDB" id="A0A840XR85"/>
<reference evidence="12 13" key="1">
    <citation type="submission" date="2020-08" db="EMBL/GenBank/DDBJ databases">
        <title>Genomic Encyclopedia of Type Strains, Phase IV (KMG-IV): sequencing the most valuable type-strain genomes for metagenomic binning, comparative biology and taxonomic classification.</title>
        <authorList>
            <person name="Goeker M."/>
        </authorList>
    </citation>
    <scope>NUCLEOTIDE SEQUENCE [LARGE SCALE GENOMIC DNA]</scope>
    <source>
        <strain evidence="12 13">DSM 25895</strain>
    </source>
</reference>
<comment type="subcellular location">
    <subcellularLocation>
        <location evidence="1">Cell membrane</location>
        <topology evidence="1">Multi-pass membrane protein</topology>
    </subcellularLocation>
</comment>
<feature type="transmembrane region" description="Helical" evidence="10">
    <location>
        <begin position="185"/>
        <end position="203"/>
    </location>
</feature>
<feature type="transmembrane region" description="Helical" evidence="10">
    <location>
        <begin position="38"/>
        <end position="57"/>
    </location>
</feature>
<proteinExistence type="inferred from homology"/>
<feature type="transmembrane region" description="Helical" evidence="10">
    <location>
        <begin position="238"/>
        <end position="259"/>
    </location>
</feature>
<dbReference type="EMBL" id="JACIJE010000003">
    <property type="protein sequence ID" value="MBB5689400.1"/>
    <property type="molecule type" value="Genomic_DNA"/>
</dbReference>
<comment type="similarity">
    <text evidence="2">Belongs to the ABC-2 integral membrane protein family.</text>
</comment>
<evidence type="ECO:0000256" key="9">
    <source>
        <dbReference type="ARBA" id="ARBA00023136"/>
    </source>
</evidence>
<keyword evidence="4" id="KW-1003">Cell membrane</keyword>
<keyword evidence="9 10" id="KW-0472">Membrane</keyword>
<dbReference type="GO" id="GO:0140359">
    <property type="term" value="F:ABC-type transporter activity"/>
    <property type="evidence" value="ECO:0007669"/>
    <property type="project" value="InterPro"/>
</dbReference>
<evidence type="ECO:0000256" key="1">
    <source>
        <dbReference type="ARBA" id="ARBA00004651"/>
    </source>
</evidence>
<evidence type="ECO:0000256" key="4">
    <source>
        <dbReference type="ARBA" id="ARBA00022475"/>
    </source>
</evidence>
<keyword evidence="7 10" id="KW-1133">Transmembrane helix</keyword>
<dbReference type="GO" id="GO:0015774">
    <property type="term" value="P:polysaccharide transport"/>
    <property type="evidence" value="ECO:0007669"/>
    <property type="project" value="UniProtKB-KW"/>
</dbReference>
<dbReference type="Pfam" id="PF01061">
    <property type="entry name" value="ABC2_membrane"/>
    <property type="match status" value="1"/>
</dbReference>
<evidence type="ECO:0000313" key="12">
    <source>
        <dbReference type="EMBL" id="MBB5689400.1"/>
    </source>
</evidence>
<evidence type="ECO:0000256" key="3">
    <source>
        <dbReference type="ARBA" id="ARBA00022448"/>
    </source>
</evidence>
<dbReference type="Proteomes" id="UP000562254">
    <property type="component" value="Unassembled WGS sequence"/>
</dbReference>
<evidence type="ECO:0000313" key="13">
    <source>
        <dbReference type="Proteomes" id="UP000562254"/>
    </source>
</evidence>
<dbReference type="InterPro" id="IPR000412">
    <property type="entry name" value="ABC_2_transport"/>
</dbReference>
<dbReference type="InterPro" id="IPR013525">
    <property type="entry name" value="ABC2_TM"/>
</dbReference>
<sequence>MSGASARPLLIDCARQQLRVIGALIIREMHTRFGRRRLGYLWVFLEPLLLGAMIALIHGSRGRFSGETMRATFEFFAIGYILFFKFRGIINRAATTISANRGLLYHRQVTLPDLFYARHIIEAVACTGVLIVFVIAAVALGGDAPDSPMQMIVALGLMLLLSQGLALMIGAATTEWEGLDRFVHAFSYVMLPFCGVFFMVEWLPEWMREIVLWIPTVHIFEFLREGQFGDKVKATYDLGYVAGWILVPHLLGLAGLRLARQRIGLE</sequence>
<feature type="domain" description="ABC-2 type transporter transmembrane" evidence="11">
    <location>
        <begin position="21"/>
        <end position="228"/>
    </location>
</feature>
<keyword evidence="8" id="KW-0625">Polysaccharide transport</keyword>
<keyword evidence="13" id="KW-1185">Reference proteome</keyword>
<evidence type="ECO:0000259" key="11">
    <source>
        <dbReference type="Pfam" id="PF01061"/>
    </source>
</evidence>
<organism evidence="12 13">
    <name type="scientific">Neoroseomonas alkaliterrae</name>
    <dbReference type="NCBI Taxonomy" id="1452450"/>
    <lineage>
        <taxon>Bacteria</taxon>
        <taxon>Pseudomonadati</taxon>
        <taxon>Pseudomonadota</taxon>
        <taxon>Alphaproteobacteria</taxon>
        <taxon>Acetobacterales</taxon>
        <taxon>Acetobacteraceae</taxon>
        <taxon>Neoroseomonas</taxon>
    </lineage>
</organism>
<gene>
    <name evidence="12" type="ORF">FHS88_001525</name>
</gene>
<dbReference type="RefSeq" id="WP_184483160.1">
    <property type="nucleotide sequence ID" value="NZ_JAAEDJ010000158.1"/>
</dbReference>
<keyword evidence="3" id="KW-0813">Transport</keyword>
<evidence type="ECO:0000256" key="5">
    <source>
        <dbReference type="ARBA" id="ARBA00022597"/>
    </source>
</evidence>
<feature type="transmembrane region" description="Helical" evidence="10">
    <location>
        <begin position="120"/>
        <end position="140"/>
    </location>
</feature>
<comment type="caution">
    <text evidence="12">The sequence shown here is derived from an EMBL/GenBank/DDBJ whole genome shotgun (WGS) entry which is preliminary data.</text>
</comment>
<evidence type="ECO:0000256" key="6">
    <source>
        <dbReference type="ARBA" id="ARBA00022692"/>
    </source>
</evidence>
<evidence type="ECO:0000256" key="10">
    <source>
        <dbReference type="SAM" id="Phobius"/>
    </source>
</evidence>
<dbReference type="GO" id="GO:0043190">
    <property type="term" value="C:ATP-binding cassette (ABC) transporter complex"/>
    <property type="evidence" value="ECO:0007669"/>
    <property type="project" value="InterPro"/>
</dbReference>
<protein>
    <submittedName>
        <fullName evidence="12">Capsular polysaccharide transport system permease protein</fullName>
    </submittedName>
</protein>
<feature type="transmembrane region" description="Helical" evidence="10">
    <location>
        <begin position="77"/>
        <end position="99"/>
    </location>
</feature>
<keyword evidence="5" id="KW-0762">Sugar transport</keyword>
<dbReference type="PANTHER" id="PTHR30413:SF10">
    <property type="entry name" value="CAPSULE POLYSACCHARIDE EXPORT INNER-MEMBRANE PROTEIN CTRC"/>
    <property type="match status" value="1"/>
</dbReference>
<dbReference type="PRINTS" id="PR00164">
    <property type="entry name" value="ABC2TRNSPORT"/>
</dbReference>
<evidence type="ECO:0000256" key="7">
    <source>
        <dbReference type="ARBA" id="ARBA00022989"/>
    </source>
</evidence>
<accession>A0A840XR85</accession>